<keyword evidence="9" id="KW-1185">Reference proteome</keyword>
<name>A0ABY7H529_9BACT</name>
<comment type="function">
    <text evidence="7">Functions as a peptidoglycan terminase that cleaves nascent peptidoglycan strands endolytically to terminate their elongation.</text>
</comment>
<dbReference type="Gene3D" id="3.30.1490.480">
    <property type="entry name" value="Endolytic murein transglycosylase"/>
    <property type="match status" value="2"/>
</dbReference>
<proteinExistence type="inferred from homology"/>
<dbReference type="NCBIfam" id="TIGR00247">
    <property type="entry name" value="endolytic transglycosylase MltG"/>
    <property type="match status" value="1"/>
</dbReference>
<feature type="transmembrane region" description="Helical" evidence="7">
    <location>
        <begin position="24"/>
        <end position="44"/>
    </location>
</feature>
<evidence type="ECO:0000256" key="7">
    <source>
        <dbReference type="HAMAP-Rule" id="MF_02065"/>
    </source>
</evidence>
<organism evidence="8 9">
    <name type="scientific">Nannocystis punicea</name>
    <dbReference type="NCBI Taxonomy" id="2995304"/>
    <lineage>
        <taxon>Bacteria</taxon>
        <taxon>Pseudomonadati</taxon>
        <taxon>Myxococcota</taxon>
        <taxon>Polyangia</taxon>
        <taxon>Nannocystales</taxon>
        <taxon>Nannocystaceae</taxon>
        <taxon>Nannocystis</taxon>
    </lineage>
</organism>
<dbReference type="RefSeq" id="WP_269036717.1">
    <property type="nucleotide sequence ID" value="NZ_CP114040.1"/>
</dbReference>
<evidence type="ECO:0000256" key="6">
    <source>
        <dbReference type="ARBA" id="ARBA00023316"/>
    </source>
</evidence>
<keyword evidence="1 7" id="KW-1003">Cell membrane</keyword>
<dbReference type="Pfam" id="PF02618">
    <property type="entry name" value="YceG"/>
    <property type="match status" value="1"/>
</dbReference>
<comment type="catalytic activity">
    <reaction evidence="7">
        <text>a peptidoglycan chain = a peptidoglycan chain with N-acetyl-1,6-anhydromuramyl-[peptide] at the reducing end + a peptidoglycan chain with N-acetylglucosamine at the non-reducing end.</text>
        <dbReference type="EC" id="4.2.2.29"/>
    </reaction>
</comment>
<comment type="subcellular location">
    <subcellularLocation>
        <location evidence="7">Cell membrane</location>
        <topology evidence="7">Single-pass membrane protein</topology>
    </subcellularLocation>
</comment>
<keyword evidence="5 7" id="KW-0456">Lyase</keyword>
<protein>
    <recommendedName>
        <fullName evidence="7">Endolytic murein transglycosylase</fullName>
        <ecNumber evidence="7">4.2.2.29</ecNumber>
    </recommendedName>
    <alternativeName>
        <fullName evidence="7">Peptidoglycan lytic transglycosylase</fullName>
    </alternativeName>
    <alternativeName>
        <fullName evidence="7">Peptidoglycan polymerization terminase</fullName>
    </alternativeName>
</protein>
<accession>A0ABY7H529</accession>
<evidence type="ECO:0000313" key="8">
    <source>
        <dbReference type="EMBL" id="WAS94380.1"/>
    </source>
</evidence>
<dbReference type="Gene3D" id="3.30.160.60">
    <property type="entry name" value="Classic Zinc Finger"/>
    <property type="match status" value="1"/>
</dbReference>
<keyword evidence="4 7" id="KW-0472">Membrane</keyword>
<dbReference type="EC" id="4.2.2.29" evidence="7"/>
<sequence>MTQAPSAASKRQRLPWWRPRRSRWAQYVALAVVTVTLVIGGLWLSRTYQRVIDYPERPGVGSAEPIALEVAKGASFPQVLTQLLEARVIPEDEGLYFKLFVLHRGAAGKITAGAHTFRGDMTPEQVLAELVRAQRTEETRVTIPEGRNILEVADILAVAGYGDASVILAAMRDPALLKELGIEGESVEGYLYPDTYKFPTAATPEQVIRRMVEQHRKVYDNLKRSHREALEELRKTLGWGDREIIIMASLVEKETAAKHERPLIAGVFLNRLRFQSFQPKRLETDPTIIYGCTAPVKKSAACEKFEGRIRRIHLRDPDNPYNTYTHEGLPPGPITNAGKSAFEAVLAPKKSRFLYFVSRNDKTHQFSKTIAEHEAAVEKYMRQGAVGDGSAAGAADPDAE</sequence>
<evidence type="ECO:0000256" key="4">
    <source>
        <dbReference type="ARBA" id="ARBA00023136"/>
    </source>
</evidence>
<comment type="similarity">
    <text evidence="7">Belongs to the transglycosylase MltG family.</text>
</comment>
<gene>
    <name evidence="7 8" type="primary">mltG</name>
    <name evidence="8" type="ORF">O0S08_50310</name>
</gene>
<reference evidence="8" key="1">
    <citation type="submission" date="2022-11" db="EMBL/GenBank/DDBJ databases">
        <title>Minimal conservation of predation-associated metabolite biosynthetic gene clusters underscores biosynthetic potential of Myxococcota including descriptions for ten novel species: Archangium lansinium sp. nov., Myxococcus landrumus sp. nov., Nannocystis bai.</title>
        <authorList>
            <person name="Ahearne A."/>
            <person name="Stevens C."/>
            <person name="Dowd S."/>
        </authorList>
    </citation>
    <scope>NUCLEOTIDE SEQUENCE</scope>
    <source>
        <strain evidence="8">Fl3</strain>
    </source>
</reference>
<evidence type="ECO:0000256" key="3">
    <source>
        <dbReference type="ARBA" id="ARBA00022989"/>
    </source>
</evidence>
<dbReference type="Proteomes" id="UP001164459">
    <property type="component" value="Chromosome"/>
</dbReference>
<dbReference type="HAMAP" id="MF_02065">
    <property type="entry name" value="MltG"/>
    <property type="match status" value="1"/>
</dbReference>
<dbReference type="PANTHER" id="PTHR30518:SF2">
    <property type="entry name" value="ENDOLYTIC MUREIN TRANSGLYCOSYLASE"/>
    <property type="match status" value="1"/>
</dbReference>
<keyword evidence="2 7" id="KW-0812">Transmembrane</keyword>
<dbReference type="InterPro" id="IPR003770">
    <property type="entry name" value="MLTG-like"/>
</dbReference>
<evidence type="ECO:0000256" key="2">
    <source>
        <dbReference type="ARBA" id="ARBA00022692"/>
    </source>
</evidence>
<feature type="site" description="Important for catalytic activity" evidence="7">
    <location>
        <position position="254"/>
    </location>
</feature>
<dbReference type="PANTHER" id="PTHR30518">
    <property type="entry name" value="ENDOLYTIC MUREIN TRANSGLYCOSYLASE"/>
    <property type="match status" value="1"/>
</dbReference>
<evidence type="ECO:0000313" key="9">
    <source>
        <dbReference type="Proteomes" id="UP001164459"/>
    </source>
</evidence>
<keyword evidence="3 7" id="KW-1133">Transmembrane helix</keyword>
<keyword evidence="6 7" id="KW-0961">Cell wall biogenesis/degradation</keyword>
<evidence type="ECO:0000256" key="5">
    <source>
        <dbReference type="ARBA" id="ARBA00023239"/>
    </source>
</evidence>
<evidence type="ECO:0000256" key="1">
    <source>
        <dbReference type="ARBA" id="ARBA00022475"/>
    </source>
</evidence>
<dbReference type="EMBL" id="CP114040">
    <property type="protein sequence ID" value="WAS94380.1"/>
    <property type="molecule type" value="Genomic_DNA"/>
</dbReference>
<dbReference type="CDD" id="cd08010">
    <property type="entry name" value="MltG_like"/>
    <property type="match status" value="1"/>
</dbReference>